<feature type="domain" description="HTH araC/xylS-type" evidence="4">
    <location>
        <begin position="272"/>
        <end position="370"/>
    </location>
</feature>
<keyword evidence="2" id="KW-0238">DNA-binding</keyword>
<evidence type="ECO:0000256" key="1">
    <source>
        <dbReference type="ARBA" id="ARBA00023015"/>
    </source>
</evidence>
<dbReference type="Proteomes" id="UP000297839">
    <property type="component" value="Unassembled WGS sequence"/>
</dbReference>
<dbReference type="InterPro" id="IPR032687">
    <property type="entry name" value="AraC-type_N"/>
</dbReference>
<reference evidence="5 6" key="1">
    <citation type="submission" date="2019-03" db="EMBL/GenBank/DDBJ databases">
        <title>Ramlibacter sp. 18x22-1, whole genome shotgun sequence.</title>
        <authorList>
            <person name="Zhang X."/>
            <person name="Feng G."/>
            <person name="Zhu H."/>
        </authorList>
    </citation>
    <scope>NUCLEOTIDE SEQUENCE [LARGE SCALE GENOMIC DNA]</scope>
    <source>
        <strain evidence="5 6">18x22-1</strain>
    </source>
</reference>
<evidence type="ECO:0000256" key="3">
    <source>
        <dbReference type="ARBA" id="ARBA00023163"/>
    </source>
</evidence>
<gene>
    <name evidence="5" type="ORF">EZ216_04480</name>
</gene>
<evidence type="ECO:0000313" key="5">
    <source>
        <dbReference type="EMBL" id="TFZ08418.1"/>
    </source>
</evidence>
<dbReference type="PROSITE" id="PS01124">
    <property type="entry name" value="HTH_ARAC_FAMILY_2"/>
    <property type="match status" value="1"/>
</dbReference>
<accession>A0A4Z0CD44</accession>
<dbReference type="PANTHER" id="PTHR47894:SF1">
    <property type="entry name" value="HTH-TYPE TRANSCRIPTIONAL REGULATOR VQSM"/>
    <property type="match status" value="1"/>
</dbReference>
<keyword evidence="3" id="KW-0804">Transcription</keyword>
<protein>
    <submittedName>
        <fullName evidence="5">AraC family transcriptional regulator</fullName>
    </submittedName>
</protein>
<dbReference type="Pfam" id="PF12833">
    <property type="entry name" value="HTH_18"/>
    <property type="match status" value="1"/>
</dbReference>
<dbReference type="SMART" id="SM00342">
    <property type="entry name" value="HTH_ARAC"/>
    <property type="match status" value="1"/>
</dbReference>
<comment type="caution">
    <text evidence="5">The sequence shown here is derived from an EMBL/GenBank/DDBJ whole genome shotgun (WGS) entry which is preliminary data.</text>
</comment>
<keyword evidence="1" id="KW-0805">Transcription regulation</keyword>
<sequence>MAARVGRSAPAGVAPCANPLARHVTRQAQPIIGPLTSTMDNATPLAPLPRNLLDAIRDAGVDPASLARRLGIEPASLETGVSFADVDRFMLAAWEALADPAFGLKAGSRLRPERFGIVGIAAMSSPDLGTALKRKARYNRLVWGDVYEVDRRGDRATIRVACVLPPRPYAQARIDMELASLLTFSRLVTGREVTPVAVTVRQAAPAYRRLYGETFGCPVTFEAEDDSLVLRASDLDLPLVSANSSVGAALVAAAEAHLGRMVAPVEEDGFRPRAAQAVRRLLRGSEPTLDAVADQLHMSSRTVQRRLAEHGLSFTALLDEARRESALDYLRGHSVTAEEIAFLLGFATPSSFFRAFKRWTGRTPEAWRREMRLRPA</sequence>
<organism evidence="5 6">
    <name type="scientific">Ramlibacter humi</name>
    <dbReference type="NCBI Taxonomy" id="2530451"/>
    <lineage>
        <taxon>Bacteria</taxon>
        <taxon>Pseudomonadati</taxon>
        <taxon>Pseudomonadota</taxon>
        <taxon>Betaproteobacteria</taxon>
        <taxon>Burkholderiales</taxon>
        <taxon>Comamonadaceae</taxon>
        <taxon>Ramlibacter</taxon>
    </lineage>
</organism>
<dbReference type="InterPro" id="IPR018060">
    <property type="entry name" value="HTH_AraC"/>
</dbReference>
<dbReference type="GO" id="GO:0000976">
    <property type="term" value="F:transcription cis-regulatory region binding"/>
    <property type="evidence" value="ECO:0007669"/>
    <property type="project" value="TreeGrafter"/>
</dbReference>
<dbReference type="GO" id="GO:0005829">
    <property type="term" value="C:cytosol"/>
    <property type="evidence" value="ECO:0007669"/>
    <property type="project" value="TreeGrafter"/>
</dbReference>
<name>A0A4Z0CD44_9BURK</name>
<dbReference type="InterPro" id="IPR009057">
    <property type="entry name" value="Homeodomain-like_sf"/>
</dbReference>
<keyword evidence="6" id="KW-1185">Reference proteome</keyword>
<dbReference type="SUPFAM" id="SSF46689">
    <property type="entry name" value="Homeodomain-like"/>
    <property type="match status" value="1"/>
</dbReference>
<dbReference type="Pfam" id="PF12625">
    <property type="entry name" value="Arabinose_bd"/>
    <property type="match status" value="1"/>
</dbReference>
<proteinExistence type="predicted"/>
<dbReference type="Gene3D" id="1.10.10.60">
    <property type="entry name" value="Homeodomain-like"/>
    <property type="match status" value="1"/>
</dbReference>
<dbReference type="AlphaFoldDB" id="A0A4Z0CD44"/>
<evidence type="ECO:0000256" key="2">
    <source>
        <dbReference type="ARBA" id="ARBA00023125"/>
    </source>
</evidence>
<dbReference type="EMBL" id="SMLK01000001">
    <property type="protein sequence ID" value="TFZ08418.1"/>
    <property type="molecule type" value="Genomic_DNA"/>
</dbReference>
<dbReference type="GO" id="GO:0003700">
    <property type="term" value="F:DNA-binding transcription factor activity"/>
    <property type="evidence" value="ECO:0007669"/>
    <property type="project" value="InterPro"/>
</dbReference>
<dbReference type="OrthoDB" id="8584243at2"/>
<dbReference type="PANTHER" id="PTHR47894">
    <property type="entry name" value="HTH-TYPE TRANSCRIPTIONAL REGULATOR GADX"/>
    <property type="match status" value="1"/>
</dbReference>
<evidence type="ECO:0000259" key="4">
    <source>
        <dbReference type="PROSITE" id="PS01124"/>
    </source>
</evidence>
<evidence type="ECO:0000313" key="6">
    <source>
        <dbReference type="Proteomes" id="UP000297839"/>
    </source>
</evidence>